<evidence type="ECO:0000313" key="3">
    <source>
        <dbReference type="Proteomes" id="UP000728185"/>
    </source>
</evidence>
<dbReference type="Proteomes" id="UP000728185">
    <property type="component" value="Unassembled WGS sequence"/>
</dbReference>
<protein>
    <submittedName>
        <fullName evidence="2">ATP-dependent RNA helicase DDX25</fullName>
    </submittedName>
</protein>
<dbReference type="InterPro" id="IPR001650">
    <property type="entry name" value="Helicase_C-like"/>
</dbReference>
<evidence type="ECO:0000259" key="1">
    <source>
        <dbReference type="PROSITE" id="PS51194"/>
    </source>
</evidence>
<gene>
    <name evidence="2" type="ORF">FBUS_08404</name>
</gene>
<comment type="caution">
    <text evidence="2">The sequence shown here is derived from an EMBL/GenBank/DDBJ whole genome shotgun (WGS) entry which is preliminary data.</text>
</comment>
<dbReference type="CDD" id="cd18787">
    <property type="entry name" value="SF2_C_DEAD"/>
    <property type="match status" value="1"/>
</dbReference>
<keyword evidence="2" id="KW-0347">Helicase</keyword>
<dbReference type="PROSITE" id="PS51194">
    <property type="entry name" value="HELICASE_CTER"/>
    <property type="match status" value="1"/>
</dbReference>
<dbReference type="SMART" id="SM00490">
    <property type="entry name" value="HELICc"/>
    <property type="match status" value="1"/>
</dbReference>
<dbReference type="EMBL" id="LUCM01008173">
    <property type="protein sequence ID" value="KAA0188828.1"/>
    <property type="molecule type" value="Genomic_DNA"/>
</dbReference>
<keyword evidence="2" id="KW-0378">Hydrolase</keyword>
<dbReference type="PANTHER" id="PTHR47958">
    <property type="entry name" value="ATP-DEPENDENT RNA HELICASE DBP3"/>
    <property type="match status" value="1"/>
</dbReference>
<dbReference type="GO" id="GO:0004386">
    <property type="term" value="F:helicase activity"/>
    <property type="evidence" value="ECO:0007669"/>
    <property type="project" value="UniProtKB-KW"/>
</dbReference>
<proteinExistence type="predicted"/>
<accession>A0A8E0RQK2</accession>
<feature type="domain" description="Helicase C-terminal" evidence="1">
    <location>
        <begin position="1"/>
        <end position="150"/>
    </location>
</feature>
<keyword evidence="2" id="KW-0067">ATP-binding</keyword>
<keyword evidence="2" id="KW-0547">Nucleotide-binding</keyword>
<name>A0A8E0RQK2_9TREM</name>
<dbReference type="InterPro" id="IPR027417">
    <property type="entry name" value="P-loop_NTPase"/>
</dbReference>
<sequence length="161" mass="18535">MMNVSHVRIFVFRILTSQTRKEASWLEGRMTMDGHRVVILSGDLDVSRREQVIGEFRNAECRVLITTNVCSRGLDIPQVNLIINWNMPVTRVGSADCETYLHRIGRSGRFGKEGVAVNFITHEEKYLLLELEQHFRKLPSYFCFSFLGISSFCSSVFILEN</sequence>
<reference evidence="2" key="1">
    <citation type="submission" date="2019-05" db="EMBL/GenBank/DDBJ databases">
        <title>Annotation for the trematode Fasciolopsis buski.</title>
        <authorList>
            <person name="Choi Y.-J."/>
        </authorList>
    </citation>
    <scope>NUCLEOTIDE SEQUENCE</scope>
    <source>
        <strain evidence="2">HT</strain>
        <tissue evidence="2">Whole worm</tissue>
    </source>
</reference>
<dbReference type="Pfam" id="PF00271">
    <property type="entry name" value="Helicase_C"/>
    <property type="match status" value="1"/>
</dbReference>
<dbReference type="SUPFAM" id="SSF52540">
    <property type="entry name" value="P-loop containing nucleoside triphosphate hydrolases"/>
    <property type="match status" value="1"/>
</dbReference>
<keyword evidence="3" id="KW-1185">Reference proteome</keyword>
<dbReference type="Gene3D" id="3.40.50.300">
    <property type="entry name" value="P-loop containing nucleotide triphosphate hydrolases"/>
    <property type="match status" value="1"/>
</dbReference>
<dbReference type="OrthoDB" id="10265785at2759"/>
<evidence type="ECO:0000313" key="2">
    <source>
        <dbReference type="EMBL" id="KAA0188828.1"/>
    </source>
</evidence>
<organism evidence="2 3">
    <name type="scientific">Fasciolopsis buskii</name>
    <dbReference type="NCBI Taxonomy" id="27845"/>
    <lineage>
        <taxon>Eukaryota</taxon>
        <taxon>Metazoa</taxon>
        <taxon>Spiralia</taxon>
        <taxon>Lophotrochozoa</taxon>
        <taxon>Platyhelminthes</taxon>
        <taxon>Trematoda</taxon>
        <taxon>Digenea</taxon>
        <taxon>Plagiorchiida</taxon>
        <taxon>Echinostomata</taxon>
        <taxon>Echinostomatoidea</taxon>
        <taxon>Fasciolidae</taxon>
        <taxon>Fasciolopsis</taxon>
    </lineage>
</organism>
<dbReference type="AlphaFoldDB" id="A0A8E0RQK2"/>